<dbReference type="Proteomes" id="UP000007392">
    <property type="component" value="Chromosome"/>
</dbReference>
<evidence type="ECO:0000259" key="1">
    <source>
        <dbReference type="Pfam" id="PF01593"/>
    </source>
</evidence>
<dbReference type="GO" id="GO:0016491">
    <property type="term" value="F:oxidoreductase activity"/>
    <property type="evidence" value="ECO:0007669"/>
    <property type="project" value="InterPro"/>
</dbReference>
<dbReference type="OrthoDB" id="8845488at2"/>
<dbReference type="HOGENOM" id="CLU_459139_0_0_9"/>
<dbReference type="InterPro" id="IPR036188">
    <property type="entry name" value="FAD/NAD-bd_sf"/>
</dbReference>
<dbReference type="PATRIC" id="fig|997761.3.peg.7048"/>
<gene>
    <name evidence="2" type="ORF">B2K_35005</name>
</gene>
<dbReference type="PANTHER" id="PTHR42923:SF46">
    <property type="entry name" value="AMINE OXIDASE"/>
    <property type="match status" value="1"/>
</dbReference>
<dbReference type="InterPro" id="IPR050464">
    <property type="entry name" value="Zeta_carotene_desat/Oxidored"/>
</dbReference>
<evidence type="ECO:0000313" key="3">
    <source>
        <dbReference type="Proteomes" id="UP000007392"/>
    </source>
</evidence>
<dbReference type="Pfam" id="PF01593">
    <property type="entry name" value="Amino_oxidase"/>
    <property type="match status" value="1"/>
</dbReference>
<feature type="domain" description="Amine oxidase" evidence="1">
    <location>
        <begin position="12"/>
        <end position="501"/>
    </location>
</feature>
<dbReference type="RefSeq" id="WP_014652951.1">
    <property type="nucleotide sequence ID" value="NC_017672.3"/>
</dbReference>
<evidence type="ECO:0000313" key="2">
    <source>
        <dbReference type="EMBL" id="AFH65856.1"/>
    </source>
</evidence>
<dbReference type="SUPFAM" id="SSF51905">
    <property type="entry name" value="FAD/NAD(P)-binding domain"/>
    <property type="match status" value="1"/>
</dbReference>
<dbReference type="Gene3D" id="3.50.50.60">
    <property type="entry name" value="FAD/NAD(P)-binding domain"/>
    <property type="match status" value="1"/>
</dbReference>
<dbReference type="AlphaFoldDB" id="I0BU09"/>
<sequence>MKTKVIILGGGVAGMSAAHELGERGYDVSVYEMKRLPGGKARSMPVPGSGKDGRSDLPGEHGFRFFPRFYKHIIDTMKRIPYGDGRHVADNLTEGTRLGLARTDGPPVEFLTEFPSSFSDLKDLFKSLFDNDLGLTEAEVEHYLSRIWQVMTSCDERREEEYQNTPWWSFINADEQSENFRRVFAGMTRILVAAKAREANTCTVGTVGAQIMLDMVLPGGSADRLLDGPTNEVWLHPWLTYLRHLGVDYHLNAKVEAISCTNGIITGATITEDGVTKEVHGDYYICALPVEVMAPLVTGEMLQADPTLAGIKLLSDDVEWMNGIQFYFKEDVPMIHGHMIYMDSPWALTSVSQAQFWPDFPMGQYGDGTVRGVLSVDVSDWEAPGLLYSKPAKNCTKEEIMEEVWHQLKLSLNVAGQEVLRDDNLHSWFLDEDIHMPNPAGSLVNLEPLLVNKVYTRELRPNAYTRIPNLLLASDYVRTNTDLATMEGANEAARRAVNVILERTESPAPFCKIWDMYDFDLLALQRHHDKKRFEKGLPWDGTIFSPVGS</sequence>
<dbReference type="KEGG" id="pmw:B2K_35005"/>
<organism evidence="2 3">
    <name type="scientific">Paenibacillus mucilaginosus K02</name>
    <dbReference type="NCBI Taxonomy" id="997761"/>
    <lineage>
        <taxon>Bacteria</taxon>
        <taxon>Bacillati</taxon>
        <taxon>Bacillota</taxon>
        <taxon>Bacilli</taxon>
        <taxon>Bacillales</taxon>
        <taxon>Paenibacillaceae</taxon>
        <taxon>Paenibacillus</taxon>
    </lineage>
</organism>
<proteinExistence type="predicted"/>
<dbReference type="EMBL" id="CP003422">
    <property type="protein sequence ID" value="AFH65856.1"/>
    <property type="molecule type" value="Genomic_DNA"/>
</dbReference>
<dbReference type="InterPro" id="IPR002937">
    <property type="entry name" value="Amino_oxidase"/>
</dbReference>
<accession>I0BU09</accession>
<protein>
    <submittedName>
        <fullName evidence="2">Phytoene dehydrogenase</fullName>
    </submittedName>
</protein>
<name>I0BU09_9BACL</name>
<dbReference type="PANTHER" id="PTHR42923">
    <property type="entry name" value="PROTOPORPHYRINOGEN OXIDASE"/>
    <property type="match status" value="1"/>
</dbReference>
<reference evidence="2 3" key="1">
    <citation type="submission" date="2013-06" db="EMBL/GenBank/DDBJ databases">
        <title>Complete genome sequence of Paenibacillus mucilaginosus K02.</title>
        <authorList>
            <person name="Xiao B."/>
            <person name="Sun L."/>
            <person name="Xiao L."/>
            <person name="Lian B."/>
        </authorList>
    </citation>
    <scope>NUCLEOTIDE SEQUENCE [LARGE SCALE GENOMIC DNA]</scope>
    <source>
        <strain evidence="2 3">K02</strain>
    </source>
</reference>